<name>A0A0L6VL19_9BASI</name>
<evidence type="ECO:0000256" key="12">
    <source>
        <dbReference type="ARBA" id="ARBA00023316"/>
    </source>
</evidence>
<dbReference type="Proteomes" id="UP000037035">
    <property type="component" value="Unassembled WGS sequence"/>
</dbReference>
<dbReference type="Pfam" id="PF21365">
    <property type="entry name" value="Glyco_hydro_31_3rd"/>
    <property type="match status" value="1"/>
</dbReference>
<dbReference type="Gene3D" id="3.20.20.80">
    <property type="entry name" value="Glycosidases"/>
    <property type="match status" value="1"/>
</dbReference>
<evidence type="ECO:0000256" key="10">
    <source>
        <dbReference type="ARBA" id="ARBA00023277"/>
    </source>
</evidence>
<keyword evidence="8 15" id="KW-0378">Hydrolase</keyword>
<evidence type="ECO:0000256" key="11">
    <source>
        <dbReference type="ARBA" id="ARBA00023295"/>
    </source>
</evidence>
<dbReference type="InterPro" id="IPR013780">
    <property type="entry name" value="Glyco_hydro_b"/>
</dbReference>
<reference evidence="20 21" key="1">
    <citation type="submission" date="2015-08" db="EMBL/GenBank/DDBJ databases">
        <title>Next Generation Sequencing and Analysis of the Genome of Puccinia sorghi L Schw, the Causal Agent of Maize Common Rust.</title>
        <authorList>
            <person name="Rochi L."/>
            <person name="Burguener G."/>
            <person name="Darino M."/>
            <person name="Turjanski A."/>
            <person name="Kreff E."/>
            <person name="Dieguez M.J."/>
            <person name="Sacco F."/>
        </authorList>
    </citation>
    <scope>NUCLEOTIDE SEQUENCE [LARGE SCALE GENOMIC DNA]</scope>
    <source>
        <strain evidence="20 21">RO10H11247</strain>
    </source>
</reference>
<evidence type="ECO:0000259" key="17">
    <source>
        <dbReference type="Pfam" id="PF01055"/>
    </source>
</evidence>
<dbReference type="InterPro" id="IPR030458">
    <property type="entry name" value="Glyco_hydro_31_AS"/>
</dbReference>
<comment type="similarity">
    <text evidence="3 15">Belongs to the glycosyl hydrolase 31 family.</text>
</comment>
<evidence type="ECO:0000256" key="2">
    <source>
        <dbReference type="ARBA" id="ARBA00004613"/>
    </source>
</evidence>
<dbReference type="EC" id="3.2.1.21" evidence="4"/>
<keyword evidence="12" id="KW-0961">Cell wall biogenesis/degradation</keyword>
<dbReference type="STRING" id="27349.A0A0L6VL19"/>
<feature type="domain" description="Glycoside hydrolase family 31 N-terminal" evidence="18">
    <location>
        <begin position="133"/>
        <end position="253"/>
    </location>
</feature>
<keyword evidence="9" id="KW-0325">Glycoprotein</keyword>
<dbReference type="InterPro" id="IPR011013">
    <property type="entry name" value="Gal_mutarotase_sf_dom"/>
</dbReference>
<dbReference type="GO" id="GO:0008422">
    <property type="term" value="F:beta-glucosidase activity"/>
    <property type="evidence" value="ECO:0007669"/>
    <property type="project" value="UniProtKB-EC"/>
</dbReference>
<dbReference type="GO" id="GO:0090599">
    <property type="term" value="F:alpha-glucosidase activity"/>
    <property type="evidence" value="ECO:0007669"/>
    <property type="project" value="UniProtKB-ARBA"/>
</dbReference>
<evidence type="ECO:0000256" key="5">
    <source>
        <dbReference type="ARBA" id="ARBA00014002"/>
    </source>
</evidence>
<evidence type="ECO:0000313" key="21">
    <source>
        <dbReference type="Proteomes" id="UP000037035"/>
    </source>
</evidence>
<keyword evidence="7 16" id="KW-0732">Signal</keyword>
<evidence type="ECO:0000256" key="1">
    <source>
        <dbReference type="ARBA" id="ARBA00000448"/>
    </source>
</evidence>
<evidence type="ECO:0000256" key="8">
    <source>
        <dbReference type="ARBA" id="ARBA00022801"/>
    </source>
</evidence>
<accession>A0A0L6VL19</accession>
<dbReference type="PANTHER" id="PTHR22762">
    <property type="entry name" value="ALPHA-GLUCOSIDASE"/>
    <property type="match status" value="1"/>
</dbReference>
<dbReference type="VEuPathDB" id="FungiDB:VP01_1397g1"/>
<comment type="caution">
    <text evidence="20">The sequence shown here is derived from an EMBL/GenBank/DDBJ whole genome shotgun (WGS) entry which is preliminary data.</text>
</comment>
<dbReference type="InterPro" id="IPR017853">
    <property type="entry name" value="GH"/>
</dbReference>
<sequence>MLLFFAAAFYWYLSTAGTFSVAGAENCPSYVLSGLTQTAYGFDGLLTLNGPPCHQDDIASLRLVVKYEAGDEPDLHHSSLISPDRWSSSPDERLHVLILDKPGKRYQVPTLLFPRPAASNSSTIPFEKSPHPLVLTYETDPFSFTVSRRSTHEVLFSTKSHPLIFRDKHLQIATQQSPHSNIYGLGESTDTFKINLEGNGTRRTMCQHIARSAIRARDAYGTPNGTNLYGTHPIFYDHRTSGTHGVFLLNSNGMDITLTKESIRYDVIGGVLDFYFLAGPSPVNVAAQYAALAGHPAMIPYWSLGFQQCRYGYSSMPSPSSCSEIFETDSPRVVVPSIDYVEVAEVIANYSQAGIPLETMWTDIDYMYKRRTFTLDPDYFPLERMQEIVKSLHENNQRYVMMIDPAIAYQPGDKGVFDRGMQADVFIKEKDGNLFQGVVWAGKLETPYVVTPSSFTRLTCWLFGAGVSVYPDWYHPNATEFWANEIVRFFDLTHGIDIDGIWIDMNEPANFALPCYYPCHNATLLSAAQALSSGNPPARSHPPPPKDVSLSLRKPHARRGLEDNAPYQIHNAAGDLAKGTIRPDLVHHNGLTEYDVHNLFGTHMSLITRQAMLRRRNKVRPQIITRSTFAGAGTYAAHWTGDNLSDWPHYLSSITEIMSFASLFQVPLVGADVCGFGSNTSEELCARWASLGAFYPFYRNHNEMGMTSQEFYRWKSVASSARNAIQIRYSLLDYFYTHMRRQSLTGEPAIKPLWFAYPLDTATFGIDKQFLFGDSILVSPVTEANSTRVEAYFPESNVRTMPSIRYTEFSSREIVEGSGITELKNIAIDQIPIHIKPGSIIPIRQVANKSQLAMTTTEVRKRCFEILVSPGRSGSATGWLYLDDGESLEPEAEEMGEMEMKYEKRVLTISGRLGSRMKDISTAVCQWTFSDVPNVERVKGIRVIDSDQLESGARLLPAHVDKHTRSAYAQGNWKLTPGMKVALLY</sequence>
<dbReference type="CDD" id="cd14752">
    <property type="entry name" value="GH31_N"/>
    <property type="match status" value="1"/>
</dbReference>
<dbReference type="EMBL" id="LAVV01004420">
    <property type="protein sequence ID" value="KNZ61461.1"/>
    <property type="molecule type" value="Genomic_DNA"/>
</dbReference>
<dbReference type="Gene3D" id="2.60.40.1180">
    <property type="entry name" value="Golgi alpha-mannosidase II"/>
    <property type="match status" value="2"/>
</dbReference>
<dbReference type="GO" id="GO:0030246">
    <property type="term" value="F:carbohydrate binding"/>
    <property type="evidence" value="ECO:0007669"/>
    <property type="project" value="InterPro"/>
</dbReference>
<evidence type="ECO:0000259" key="19">
    <source>
        <dbReference type="Pfam" id="PF21365"/>
    </source>
</evidence>
<organism evidence="20 21">
    <name type="scientific">Puccinia sorghi</name>
    <dbReference type="NCBI Taxonomy" id="27349"/>
    <lineage>
        <taxon>Eukaryota</taxon>
        <taxon>Fungi</taxon>
        <taxon>Dikarya</taxon>
        <taxon>Basidiomycota</taxon>
        <taxon>Pucciniomycotina</taxon>
        <taxon>Pucciniomycetes</taxon>
        <taxon>Pucciniales</taxon>
        <taxon>Pucciniaceae</taxon>
        <taxon>Puccinia</taxon>
    </lineage>
</organism>
<feature type="domain" description="Glycosyl hydrolase family 31 C-terminal" evidence="19">
    <location>
        <begin position="746"/>
        <end position="841"/>
    </location>
</feature>
<dbReference type="SUPFAM" id="SSF74650">
    <property type="entry name" value="Galactose mutarotase-like"/>
    <property type="match status" value="1"/>
</dbReference>
<evidence type="ECO:0000256" key="3">
    <source>
        <dbReference type="ARBA" id="ARBA00007806"/>
    </source>
</evidence>
<dbReference type="SUPFAM" id="SSF51445">
    <property type="entry name" value="(Trans)glycosidases"/>
    <property type="match status" value="1"/>
</dbReference>
<dbReference type="SUPFAM" id="SSF51011">
    <property type="entry name" value="Glycosyl hydrolase domain"/>
    <property type="match status" value="1"/>
</dbReference>
<comment type="subcellular location">
    <subcellularLocation>
        <location evidence="2">Secreted</location>
    </subcellularLocation>
</comment>
<evidence type="ECO:0000256" key="13">
    <source>
        <dbReference type="ARBA" id="ARBA00023326"/>
    </source>
</evidence>
<dbReference type="InterPro" id="IPR048395">
    <property type="entry name" value="Glyco_hydro_31_C"/>
</dbReference>
<dbReference type="Gene3D" id="2.60.40.1760">
    <property type="entry name" value="glycosyl hydrolase (family 31)"/>
    <property type="match status" value="1"/>
</dbReference>
<dbReference type="InterPro" id="IPR025887">
    <property type="entry name" value="Glyco_hydro_31_N_dom"/>
</dbReference>
<evidence type="ECO:0000256" key="4">
    <source>
        <dbReference type="ARBA" id="ARBA00012744"/>
    </source>
</evidence>
<dbReference type="Pfam" id="PF01055">
    <property type="entry name" value="Glyco_hydro_31_2nd"/>
    <property type="match status" value="1"/>
</dbReference>
<dbReference type="OrthoDB" id="5839090at2759"/>
<evidence type="ECO:0000256" key="6">
    <source>
        <dbReference type="ARBA" id="ARBA00022525"/>
    </source>
</evidence>
<evidence type="ECO:0000256" key="14">
    <source>
        <dbReference type="ARBA" id="ARBA00025512"/>
    </source>
</evidence>
<dbReference type="PANTHER" id="PTHR22762:SF67">
    <property type="entry name" value="ALPHA_BETA-GLUCOSIDASE AGDC-RELATED"/>
    <property type="match status" value="1"/>
</dbReference>
<evidence type="ECO:0000259" key="18">
    <source>
        <dbReference type="Pfam" id="PF13802"/>
    </source>
</evidence>
<dbReference type="InterPro" id="IPR030459">
    <property type="entry name" value="Glyco_hydro_31_CS"/>
</dbReference>
<dbReference type="GO" id="GO:0005576">
    <property type="term" value="C:extracellular region"/>
    <property type="evidence" value="ECO:0007669"/>
    <property type="project" value="UniProtKB-SubCell"/>
</dbReference>
<keyword evidence="21" id="KW-1185">Reference proteome</keyword>
<dbReference type="GO" id="GO:0000272">
    <property type="term" value="P:polysaccharide catabolic process"/>
    <property type="evidence" value="ECO:0007669"/>
    <property type="project" value="UniProtKB-KW"/>
</dbReference>
<comment type="catalytic activity">
    <reaction evidence="1">
        <text>Hydrolysis of terminal, non-reducing beta-D-glucosyl residues with release of beta-D-glucose.</text>
        <dbReference type="EC" id="3.2.1.21"/>
    </reaction>
</comment>
<dbReference type="Pfam" id="PF13802">
    <property type="entry name" value="Gal_mutarotas_2"/>
    <property type="match status" value="1"/>
</dbReference>
<keyword evidence="6" id="KW-0964">Secreted</keyword>
<evidence type="ECO:0000256" key="16">
    <source>
        <dbReference type="SAM" id="SignalP"/>
    </source>
</evidence>
<protein>
    <recommendedName>
        <fullName evidence="5">Probable alpha/beta-glucosidase agdC</fullName>
        <ecNumber evidence="4">3.2.1.21</ecNumber>
    </recommendedName>
</protein>
<evidence type="ECO:0000256" key="7">
    <source>
        <dbReference type="ARBA" id="ARBA00022729"/>
    </source>
</evidence>
<feature type="domain" description="Glycoside hydrolase family 31 TIM barrel" evidence="17">
    <location>
        <begin position="296"/>
        <end position="737"/>
    </location>
</feature>
<evidence type="ECO:0000256" key="15">
    <source>
        <dbReference type="RuleBase" id="RU361185"/>
    </source>
</evidence>
<dbReference type="CDD" id="cd06602">
    <property type="entry name" value="GH31_MGAM_SI_GAA"/>
    <property type="match status" value="1"/>
</dbReference>
<evidence type="ECO:0000256" key="9">
    <source>
        <dbReference type="ARBA" id="ARBA00023180"/>
    </source>
</evidence>
<dbReference type="AlphaFoldDB" id="A0A0L6VL19"/>
<feature type="chain" id="PRO_5005568547" description="Probable alpha/beta-glucosidase agdC" evidence="16">
    <location>
        <begin position="17"/>
        <end position="985"/>
    </location>
</feature>
<dbReference type="InterPro" id="IPR000322">
    <property type="entry name" value="Glyco_hydro_31_TIM"/>
</dbReference>
<gene>
    <name evidence="20" type="ORF">VP01_1397g1</name>
</gene>
<dbReference type="PROSITE" id="PS00707">
    <property type="entry name" value="GLYCOSYL_HYDROL_F31_2"/>
    <property type="match status" value="1"/>
</dbReference>
<dbReference type="PROSITE" id="PS00129">
    <property type="entry name" value="GLYCOSYL_HYDROL_F31_1"/>
    <property type="match status" value="1"/>
</dbReference>
<dbReference type="GO" id="GO:0071555">
    <property type="term" value="P:cell wall organization"/>
    <property type="evidence" value="ECO:0007669"/>
    <property type="project" value="UniProtKB-KW"/>
</dbReference>
<evidence type="ECO:0000313" key="20">
    <source>
        <dbReference type="EMBL" id="KNZ61461.1"/>
    </source>
</evidence>
<comment type="function">
    <text evidence="14">Glucosidase involved in the degradation of cellulosic biomass. Has both alpha- and beta-glucosidase activity.</text>
</comment>
<feature type="signal peptide" evidence="16">
    <location>
        <begin position="1"/>
        <end position="16"/>
    </location>
</feature>
<proteinExistence type="inferred from homology"/>
<keyword evidence="10" id="KW-0119">Carbohydrate metabolism</keyword>
<keyword evidence="13" id="KW-0624">Polysaccharide degradation</keyword>
<keyword evidence="11 15" id="KW-0326">Glycosidase</keyword>